<name>A0ABP8WEM6_9MICC</name>
<dbReference type="EMBL" id="BAABLN010000001">
    <property type="protein sequence ID" value="GAA4688190.1"/>
    <property type="molecule type" value="Genomic_DNA"/>
</dbReference>
<accession>A0ABP8WEM6</accession>
<protein>
    <submittedName>
        <fullName evidence="1">Uncharacterized protein</fullName>
    </submittedName>
</protein>
<organism evidence="1 2">
    <name type="scientific">Kocuria gwangalliensis</name>
    <dbReference type="NCBI Taxonomy" id="501592"/>
    <lineage>
        <taxon>Bacteria</taxon>
        <taxon>Bacillati</taxon>
        <taxon>Actinomycetota</taxon>
        <taxon>Actinomycetes</taxon>
        <taxon>Micrococcales</taxon>
        <taxon>Micrococcaceae</taxon>
        <taxon>Kocuria</taxon>
    </lineage>
</organism>
<comment type="caution">
    <text evidence="1">The sequence shown here is derived from an EMBL/GenBank/DDBJ whole genome shotgun (WGS) entry which is preliminary data.</text>
</comment>
<gene>
    <name evidence="1" type="ORF">GCM10025781_01060</name>
</gene>
<reference evidence="2" key="1">
    <citation type="journal article" date="2019" name="Int. J. Syst. Evol. Microbiol.">
        <title>The Global Catalogue of Microorganisms (GCM) 10K type strain sequencing project: providing services to taxonomists for standard genome sequencing and annotation.</title>
        <authorList>
            <consortium name="The Broad Institute Genomics Platform"/>
            <consortium name="The Broad Institute Genome Sequencing Center for Infectious Disease"/>
            <person name="Wu L."/>
            <person name="Ma J."/>
        </authorList>
    </citation>
    <scope>NUCLEOTIDE SEQUENCE [LARGE SCALE GENOMIC DNA]</scope>
    <source>
        <strain evidence="2">JCM 18958</strain>
    </source>
</reference>
<evidence type="ECO:0000313" key="1">
    <source>
        <dbReference type="EMBL" id="GAA4688190.1"/>
    </source>
</evidence>
<proteinExistence type="predicted"/>
<sequence>MTGPLTPNSDSVAADKTLTNSAATLLLTPTLIPRRKKAAGWFVAAFYDPGARRFLSPTGDSARSRTDFTAPWMGG</sequence>
<dbReference type="Proteomes" id="UP001501446">
    <property type="component" value="Unassembled WGS sequence"/>
</dbReference>
<evidence type="ECO:0000313" key="2">
    <source>
        <dbReference type="Proteomes" id="UP001501446"/>
    </source>
</evidence>
<keyword evidence="2" id="KW-1185">Reference proteome</keyword>